<feature type="region of interest" description="Disordered" evidence="6">
    <location>
        <begin position="1"/>
        <end position="20"/>
    </location>
</feature>
<keyword evidence="3 7" id="KW-0812">Transmembrane</keyword>
<feature type="transmembrane region" description="Helical" evidence="7">
    <location>
        <begin position="236"/>
        <end position="256"/>
    </location>
</feature>
<dbReference type="PANTHER" id="PTHR30213:SF0">
    <property type="entry name" value="UPF0761 MEMBRANE PROTEIN YIHY"/>
    <property type="match status" value="1"/>
</dbReference>
<keyword evidence="5 7" id="KW-0472">Membrane</keyword>
<proteinExistence type="predicted"/>
<dbReference type="RefSeq" id="WP_386427026.1">
    <property type="nucleotide sequence ID" value="NZ_JBHSBB010000007.1"/>
</dbReference>
<accession>A0ABV8HGX7</accession>
<feature type="transmembrane region" description="Helical" evidence="7">
    <location>
        <begin position="207"/>
        <end position="224"/>
    </location>
</feature>
<evidence type="ECO:0000256" key="3">
    <source>
        <dbReference type="ARBA" id="ARBA00022692"/>
    </source>
</evidence>
<feature type="transmembrane region" description="Helical" evidence="7">
    <location>
        <begin position="57"/>
        <end position="79"/>
    </location>
</feature>
<dbReference type="Pfam" id="PF03631">
    <property type="entry name" value="Virul_fac_BrkB"/>
    <property type="match status" value="1"/>
</dbReference>
<evidence type="ECO:0000256" key="6">
    <source>
        <dbReference type="SAM" id="MobiDB-lite"/>
    </source>
</evidence>
<comment type="subcellular location">
    <subcellularLocation>
        <location evidence="1">Cell membrane</location>
        <topology evidence="1">Multi-pass membrane protein</topology>
    </subcellularLocation>
</comment>
<evidence type="ECO:0000256" key="7">
    <source>
        <dbReference type="SAM" id="Phobius"/>
    </source>
</evidence>
<dbReference type="NCBIfam" id="TIGR00765">
    <property type="entry name" value="yihY_not_rbn"/>
    <property type="match status" value="1"/>
</dbReference>
<reference evidence="9" key="1">
    <citation type="journal article" date="2019" name="Int. J. Syst. Evol. Microbiol.">
        <title>The Global Catalogue of Microorganisms (GCM) 10K type strain sequencing project: providing services to taxonomists for standard genome sequencing and annotation.</title>
        <authorList>
            <consortium name="The Broad Institute Genomics Platform"/>
            <consortium name="The Broad Institute Genome Sequencing Center for Infectious Disease"/>
            <person name="Wu L."/>
            <person name="Ma J."/>
        </authorList>
    </citation>
    <scope>NUCLEOTIDE SEQUENCE [LARGE SCALE GENOMIC DNA]</scope>
    <source>
        <strain evidence="9">CGMCC 4.7237</strain>
    </source>
</reference>
<dbReference type="PANTHER" id="PTHR30213">
    <property type="entry name" value="INNER MEMBRANE PROTEIN YHJD"/>
    <property type="match status" value="1"/>
</dbReference>
<dbReference type="Proteomes" id="UP001595765">
    <property type="component" value="Unassembled WGS sequence"/>
</dbReference>
<keyword evidence="2" id="KW-1003">Cell membrane</keyword>
<evidence type="ECO:0000256" key="1">
    <source>
        <dbReference type="ARBA" id="ARBA00004651"/>
    </source>
</evidence>
<feature type="transmembrane region" description="Helical" evidence="7">
    <location>
        <begin position="268"/>
        <end position="291"/>
    </location>
</feature>
<evidence type="ECO:0000256" key="5">
    <source>
        <dbReference type="ARBA" id="ARBA00023136"/>
    </source>
</evidence>
<evidence type="ECO:0000313" key="9">
    <source>
        <dbReference type="Proteomes" id="UP001595765"/>
    </source>
</evidence>
<feature type="transmembrane region" description="Helical" evidence="7">
    <location>
        <begin position="118"/>
        <end position="138"/>
    </location>
</feature>
<feature type="transmembrane region" description="Helical" evidence="7">
    <location>
        <begin position="162"/>
        <end position="187"/>
    </location>
</feature>
<name>A0ABV8HGX7_9ACTN</name>
<evidence type="ECO:0000313" key="8">
    <source>
        <dbReference type="EMBL" id="MFC4031130.1"/>
    </source>
</evidence>
<keyword evidence="9" id="KW-1185">Reference proteome</keyword>
<organism evidence="8 9">
    <name type="scientific">Streptomyces polygonati</name>
    <dbReference type="NCBI Taxonomy" id="1617087"/>
    <lineage>
        <taxon>Bacteria</taxon>
        <taxon>Bacillati</taxon>
        <taxon>Actinomycetota</taxon>
        <taxon>Actinomycetes</taxon>
        <taxon>Kitasatosporales</taxon>
        <taxon>Streptomycetaceae</taxon>
        <taxon>Streptomyces</taxon>
    </lineage>
</organism>
<keyword evidence="4 7" id="KW-1133">Transmembrane helix</keyword>
<dbReference type="EMBL" id="JBHSBB010000007">
    <property type="protein sequence ID" value="MFC4031130.1"/>
    <property type="molecule type" value="Genomic_DNA"/>
</dbReference>
<dbReference type="PIRSF" id="PIRSF035875">
    <property type="entry name" value="RNase_BN"/>
    <property type="match status" value="1"/>
</dbReference>
<sequence>MATGERAASRGRREHRREREHGRTLRGMWALLRFSRTLFRTLAAAWDKDATERAAALTYYAVLAIFPALLMTVSLVGLAGGASDGSLSDGITTLLPAESRPVVAQALLDMAKDKSASLSLSAVGGAGAIWSSIAYASVFRRALHAMHGVHDRRPAWRTMPRVIFTSATLLVLLLSSALCLVVTGALARRTGALLDMDGATLAAWRGLRWPLLLVVASTLVLVLFRSGPRNSRSLRSMAPGGALAVGLWLATSAGFAEYTAHLGTYNRLYGPLAGTVVFLVWLWFSNLALMVGAHFNVEHARALSDRARSAFEAEDAEER</sequence>
<comment type="caution">
    <text evidence="8">The sequence shown here is derived from an EMBL/GenBank/DDBJ whole genome shotgun (WGS) entry which is preliminary data.</text>
</comment>
<dbReference type="InterPro" id="IPR017039">
    <property type="entry name" value="Virul_fac_BrkB"/>
</dbReference>
<evidence type="ECO:0000256" key="2">
    <source>
        <dbReference type="ARBA" id="ARBA00022475"/>
    </source>
</evidence>
<protein>
    <submittedName>
        <fullName evidence="8">YihY/virulence factor BrkB family protein</fullName>
    </submittedName>
</protein>
<gene>
    <name evidence="8" type="ORF">ACFO3J_06550</name>
</gene>
<evidence type="ECO:0000256" key="4">
    <source>
        <dbReference type="ARBA" id="ARBA00022989"/>
    </source>
</evidence>